<gene>
    <name evidence="1" type="ORF">K61PH164C1_LOCUS11</name>
</gene>
<protein>
    <submittedName>
        <fullName evidence="1">Uncharacterized protein</fullName>
    </submittedName>
</protein>
<name>A0AAV1MIR7_9CAUD</name>
<evidence type="ECO:0000313" key="1">
    <source>
        <dbReference type="EMBL" id="CAK6604250.1"/>
    </source>
</evidence>
<keyword evidence="2" id="KW-1185">Reference proteome</keyword>
<organism evidence="1 2">
    <name type="scientific">Klebsiella phage vB_Kpn_K61PH164C1</name>
    <dbReference type="NCBI Taxonomy" id="3071663"/>
    <lineage>
        <taxon>Viruses</taxon>
        <taxon>Duplodnaviria</taxon>
        <taxon>Heunggongvirae</taxon>
        <taxon>Uroviricota</taxon>
        <taxon>Caudoviricetes</taxon>
        <taxon>Autographivirales</taxon>
        <taxon>Autosignataviridae</taxon>
        <taxon>Molineuxvirinae</taxon>
        <taxon>Gansuvirus</taxon>
        <taxon>Gansuvirus K61PH164C1</taxon>
    </lineage>
</organism>
<evidence type="ECO:0000313" key="2">
    <source>
        <dbReference type="Proteomes" id="UP001497584"/>
    </source>
</evidence>
<accession>A0AAV1MIR7</accession>
<dbReference type="EMBL" id="OY979414">
    <property type="protein sequence ID" value="CAK6604250.1"/>
    <property type="molecule type" value="Genomic_DNA"/>
</dbReference>
<sequence length="83" mass="9081">MAFSMKEMVEVTKSSNGVPLPSETVEMDVTYAVKVITVTPAGIVASVHRSLDEGQTWGLYKDFPLPSATTLEDAEEVVKVYMQ</sequence>
<reference evidence="1 2" key="1">
    <citation type="submission" date="2023-10" db="EMBL/GenBank/DDBJ databases">
        <authorList>
            <person name="Robby Concha-Eloko"/>
            <person name="Pilar Barberan- Martinez"/>
            <person name="Rafael Sanjuan"/>
            <person name="Pilar Domingo-Calap"/>
        </authorList>
    </citation>
    <scope>NUCLEOTIDE SEQUENCE [LARGE SCALE GENOMIC DNA]</scope>
</reference>
<dbReference type="Proteomes" id="UP001497584">
    <property type="component" value="Chromosome"/>
</dbReference>
<proteinExistence type="predicted"/>